<keyword evidence="8" id="KW-0472">Membrane</keyword>
<evidence type="ECO:0000313" key="11">
    <source>
        <dbReference type="Proteomes" id="UP000199226"/>
    </source>
</evidence>
<organism evidence="10 11">
    <name type="scientific">Daejeonella rubra</name>
    <dbReference type="NCBI Taxonomy" id="990371"/>
    <lineage>
        <taxon>Bacteria</taxon>
        <taxon>Pseudomonadati</taxon>
        <taxon>Bacteroidota</taxon>
        <taxon>Sphingobacteriia</taxon>
        <taxon>Sphingobacteriales</taxon>
        <taxon>Sphingobacteriaceae</taxon>
        <taxon>Daejeonella</taxon>
    </lineage>
</organism>
<evidence type="ECO:0000256" key="1">
    <source>
        <dbReference type="ARBA" id="ARBA00000971"/>
    </source>
</evidence>
<evidence type="ECO:0000256" key="2">
    <source>
        <dbReference type="ARBA" id="ARBA00006577"/>
    </source>
</evidence>
<comment type="catalytic activity">
    <reaction evidence="1 6 7">
        <text>[protein]-peptidylproline (omega=180) = [protein]-peptidylproline (omega=0)</text>
        <dbReference type="Rhea" id="RHEA:16237"/>
        <dbReference type="Rhea" id="RHEA-COMP:10747"/>
        <dbReference type="Rhea" id="RHEA-COMP:10748"/>
        <dbReference type="ChEBI" id="CHEBI:83833"/>
        <dbReference type="ChEBI" id="CHEBI:83834"/>
        <dbReference type="EC" id="5.2.1.8"/>
    </reaction>
</comment>
<dbReference type="PANTHER" id="PTHR43811">
    <property type="entry name" value="FKBP-TYPE PEPTIDYL-PROLYL CIS-TRANS ISOMERASE FKPA"/>
    <property type="match status" value="1"/>
</dbReference>
<dbReference type="EC" id="5.2.1.8" evidence="7"/>
<keyword evidence="5 6" id="KW-0413">Isomerase</keyword>
<dbReference type="InterPro" id="IPR001179">
    <property type="entry name" value="PPIase_FKBP_dom"/>
</dbReference>
<name>A0A1G9M6R8_9SPHI</name>
<accession>A0A1G9M6R8</accession>
<protein>
    <recommendedName>
        <fullName evidence="7">Peptidyl-prolyl cis-trans isomerase</fullName>
        <ecNumber evidence="7">5.2.1.8</ecNumber>
    </recommendedName>
</protein>
<keyword evidence="3" id="KW-0732">Signal</keyword>
<evidence type="ECO:0000259" key="9">
    <source>
        <dbReference type="PROSITE" id="PS50059"/>
    </source>
</evidence>
<dbReference type="AlphaFoldDB" id="A0A1G9M6R8"/>
<comment type="similarity">
    <text evidence="2 7">Belongs to the FKBP-type PPIase family.</text>
</comment>
<evidence type="ECO:0000313" key="10">
    <source>
        <dbReference type="EMBL" id="SDL69908.1"/>
    </source>
</evidence>
<gene>
    <name evidence="10" type="ORF">SAMN05421813_101262</name>
</gene>
<dbReference type="InterPro" id="IPR046357">
    <property type="entry name" value="PPIase_dom_sf"/>
</dbReference>
<reference evidence="11" key="1">
    <citation type="submission" date="2016-10" db="EMBL/GenBank/DDBJ databases">
        <authorList>
            <person name="Varghese N."/>
            <person name="Submissions S."/>
        </authorList>
    </citation>
    <scope>NUCLEOTIDE SEQUENCE [LARGE SCALE GENOMIC DNA]</scope>
    <source>
        <strain evidence="11">DSM 24536</strain>
    </source>
</reference>
<dbReference type="InterPro" id="IPR036944">
    <property type="entry name" value="PPIase_FKBP_N_sf"/>
</dbReference>
<dbReference type="SUPFAM" id="SSF54534">
    <property type="entry name" value="FKBP-like"/>
    <property type="match status" value="1"/>
</dbReference>
<evidence type="ECO:0000256" key="6">
    <source>
        <dbReference type="PROSITE-ProRule" id="PRU00277"/>
    </source>
</evidence>
<dbReference type="GO" id="GO:0003755">
    <property type="term" value="F:peptidyl-prolyl cis-trans isomerase activity"/>
    <property type="evidence" value="ECO:0007669"/>
    <property type="project" value="UniProtKB-UniRule"/>
</dbReference>
<keyword evidence="4 6" id="KW-0697">Rotamase</keyword>
<dbReference type="GO" id="GO:0006457">
    <property type="term" value="P:protein folding"/>
    <property type="evidence" value="ECO:0007669"/>
    <property type="project" value="InterPro"/>
</dbReference>
<sequence>MNIVHFSCRLSILAVPIDPADAGTLKSQIITKMKRFLLFFAASALSTLSFAQTKPAAAPAPLFKTQTDSASYAFGASIANDLKSRGVTSLNYSLISKAMNDVLSGGTIIISPEKSQEIIYAYLSGLEKKKFEGSIAAAAKFLAENQKKPGVTTLPSGLQFEVISPATGAKPVATDEVTVHYKGTLTDGKQFDSSIDRGEPTTFTLNQVIPGWTEGLQQMSVGSKYRFFIPYSLGYGERGAGKDIPPYSTLIFEVELIKIGK</sequence>
<evidence type="ECO:0000256" key="3">
    <source>
        <dbReference type="ARBA" id="ARBA00022729"/>
    </source>
</evidence>
<keyword evidence="8" id="KW-0812">Transmembrane</keyword>
<feature type="transmembrane region" description="Helical" evidence="8">
    <location>
        <begin position="36"/>
        <end position="53"/>
    </location>
</feature>
<dbReference type="Pfam" id="PF01346">
    <property type="entry name" value="FKBP_N"/>
    <property type="match status" value="1"/>
</dbReference>
<feature type="domain" description="PPIase FKBP-type" evidence="9">
    <location>
        <begin position="174"/>
        <end position="260"/>
    </location>
</feature>
<dbReference type="PANTHER" id="PTHR43811:SF19">
    <property type="entry name" value="39 KDA FK506-BINDING NUCLEAR PROTEIN"/>
    <property type="match status" value="1"/>
</dbReference>
<evidence type="ECO:0000256" key="4">
    <source>
        <dbReference type="ARBA" id="ARBA00023110"/>
    </source>
</evidence>
<dbReference type="Gene3D" id="3.10.50.40">
    <property type="match status" value="1"/>
</dbReference>
<evidence type="ECO:0000256" key="7">
    <source>
        <dbReference type="RuleBase" id="RU003915"/>
    </source>
</evidence>
<dbReference type="Proteomes" id="UP000199226">
    <property type="component" value="Unassembled WGS sequence"/>
</dbReference>
<evidence type="ECO:0000256" key="8">
    <source>
        <dbReference type="SAM" id="Phobius"/>
    </source>
</evidence>
<dbReference type="STRING" id="990371.SAMN05421813_101262"/>
<proteinExistence type="inferred from homology"/>
<dbReference type="EMBL" id="FNHH01000001">
    <property type="protein sequence ID" value="SDL69908.1"/>
    <property type="molecule type" value="Genomic_DNA"/>
</dbReference>
<evidence type="ECO:0000256" key="5">
    <source>
        <dbReference type="ARBA" id="ARBA00023235"/>
    </source>
</evidence>
<dbReference type="PROSITE" id="PS50059">
    <property type="entry name" value="FKBP_PPIASE"/>
    <property type="match status" value="1"/>
</dbReference>
<dbReference type="Pfam" id="PF00254">
    <property type="entry name" value="FKBP_C"/>
    <property type="match status" value="1"/>
</dbReference>
<dbReference type="FunFam" id="3.10.50.40:FF:000045">
    <property type="entry name" value="Peptidyl-prolyl cis-trans isomerase"/>
    <property type="match status" value="1"/>
</dbReference>
<keyword evidence="8" id="KW-1133">Transmembrane helix</keyword>
<dbReference type="Gene3D" id="1.10.287.460">
    <property type="entry name" value="Peptidyl-prolyl cis-trans isomerase, FKBP-type, N-terminal domain"/>
    <property type="match status" value="1"/>
</dbReference>
<dbReference type="InterPro" id="IPR000774">
    <property type="entry name" value="PPIase_FKBP_N"/>
</dbReference>
<keyword evidence="11" id="KW-1185">Reference proteome</keyword>